<proteinExistence type="predicted"/>
<dbReference type="OrthoDB" id="2603at2759"/>
<dbReference type="EMBL" id="JAAVMX010000005">
    <property type="protein sequence ID" value="KAF4509315.1"/>
    <property type="molecule type" value="Genomic_DNA"/>
</dbReference>
<keyword evidence="1" id="KW-0472">Membrane</keyword>
<gene>
    <name evidence="2" type="ORF">G6O67_005580</name>
</gene>
<organism evidence="2 3">
    <name type="scientific">Ophiocordyceps sinensis</name>
    <dbReference type="NCBI Taxonomy" id="72228"/>
    <lineage>
        <taxon>Eukaryota</taxon>
        <taxon>Fungi</taxon>
        <taxon>Dikarya</taxon>
        <taxon>Ascomycota</taxon>
        <taxon>Pezizomycotina</taxon>
        <taxon>Sordariomycetes</taxon>
        <taxon>Hypocreomycetidae</taxon>
        <taxon>Hypocreales</taxon>
        <taxon>Ophiocordycipitaceae</taxon>
        <taxon>Ophiocordyceps</taxon>
    </lineage>
</organism>
<protein>
    <submittedName>
        <fullName evidence="2">Uncharacterized protein</fullName>
    </submittedName>
</protein>
<keyword evidence="1" id="KW-0812">Transmembrane</keyword>
<comment type="caution">
    <text evidence="2">The sequence shown here is derived from an EMBL/GenBank/DDBJ whole genome shotgun (WGS) entry which is preliminary data.</text>
</comment>
<dbReference type="AlphaFoldDB" id="A0A8H4V6C8"/>
<dbReference type="Proteomes" id="UP000557566">
    <property type="component" value="Unassembled WGS sequence"/>
</dbReference>
<reference evidence="2 3" key="1">
    <citation type="journal article" date="2020" name="Genome Biol. Evol.">
        <title>A new high-quality draft genome assembly of the Chinese cordyceps Ophiocordyceps sinensis.</title>
        <authorList>
            <person name="Shu R."/>
            <person name="Zhang J."/>
            <person name="Meng Q."/>
            <person name="Zhang H."/>
            <person name="Zhou G."/>
            <person name="Li M."/>
            <person name="Wu P."/>
            <person name="Zhao Y."/>
            <person name="Chen C."/>
            <person name="Qin Q."/>
        </authorList>
    </citation>
    <scope>NUCLEOTIDE SEQUENCE [LARGE SCALE GENOMIC DNA]</scope>
    <source>
        <strain evidence="2 3">IOZ07</strain>
    </source>
</reference>
<feature type="transmembrane region" description="Helical" evidence="1">
    <location>
        <begin position="214"/>
        <end position="235"/>
    </location>
</feature>
<name>A0A8H4V6C8_9HYPO</name>
<evidence type="ECO:0000313" key="2">
    <source>
        <dbReference type="EMBL" id="KAF4509315.1"/>
    </source>
</evidence>
<feature type="transmembrane region" description="Helical" evidence="1">
    <location>
        <begin position="139"/>
        <end position="164"/>
    </location>
</feature>
<accession>A0A8H4V6C8</accession>
<feature type="transmembrane region" description="Helical" evidence="1">
    <location>
        <begin position="247"/>
        <end position="269"/>
    </location>
</feature>
<evidence type="ECO:0000256" key="1">
    <source>
        <dbReference type="SAM" id="Phobius"/>
    </source>
</evidence>
<evidence type="ECO:0000313" key="3">
    <source>
        <dbReference type="Proteomes" id="UP000557566"/>
    </source>
</evidence>
<feature type="transmembrane region" description="Helical" evidence="1">
    <location>
        <begin position="103"/>
        <end position="127"/>
    </location>
</feature>
<keyword evidence="3" id="KW-1185">Reference proteome</keyword>
<keyword evidence="1" id="KW-1133">Transmembrane helix</keyword>
<sequence length="306" mass="33641">MNSVAVYRQSVMPADYNHRENGNRANLRRANLRRDDLRRRTFTPVDWPSFKRGCELQRASSPVVDDDELSVSDLEPEPEPEKPGFLEGLKRIFTVYPYRDAQWVVAVLFFVGSLSFTIRAFFILVPIATALEDGMEAGFPAITIIGAVILFLSNSLTMIAAFNVNRGHPAAEKGQPPPTQYCPALLGSEEWTWWPSFAEFTSVFLPNAAFRAGLVAILGGLILVTSAIAGLPGVLGDRSAPGFAVQYQSFVIVPQIAGGAIVAVGALRLTSLTQTRWYKACRLLACLACLVLDRGWRPSCNAFWSL</sequence>